<feature type="transmembrane region" description="Helical" evidence="11">
    <location>
        <begin position="57"/>
        <end position="77"/>
    </location>
</feature>
<dbReference type="InterPro" id="IPR000515">
    <property type="entry name" value="MetI-like"/>
</dbReference>
<evidence type="ECO:0000256" key="8">
    <source>
        <dbReference type="ARBA" id="ARBA00022840"/>
    </source>
</evidence>
<evidence type="ECO:0000256" key="6">
    <source>
        <dbReference type="ARBA" id="ARBA00022692"/>
    </source>
</evidence>
<evidence type="ECO:0000256" key="4">
    <source>
        <dbReference type="ARBA" id="ARBA00022448"/>
    </source>
</evidence>
<comment type="similarity">
    <text evidence="3">Belongs to the ABC transporter superfamily.</text>
</comment>
<dbReference type="PROSITE" id="PS50893">
    <property type="entry name" value="ABC_TRANSPORTER_2"/>
    <property type="match status" value="1"/>
</dbReference>
<dbReference type="GO" id="GO:0005524">
    <property type="term" value="F:ATP binding"/>
    <property type="evidence" value="ECO:0007669"/>
    <property type="project" value="UniProtKB-KW"/>
</dbReference>
<keyword evidence="5" id="KW-1003">Cell membrane</keyword>
<dbReference type="CDD" id="cd03262">
    <property type="entry name" value="ABC_HisP_GlnQ"/>
    <property type="match status" value="1"/>
</dbReference>
<dbReference type="GO" id="GO:0016887">
    <property type="term" value="F:ATP hydrolysis activity"/>
    <property type="evidence" value="ECO:0007669"/>
    <property type="project" value="InterPro"/>
</dbReference>
<dbReference type="PROSITE" id="PS50928">
    <property type="entry name" value="ABC_TM1"/>
    <property type="match status" value="1"/>
</dbReference>
<comment type="similarity">
    <text evidence="11">Belongs to the binding-protein-dependent transport system permease family.</text>
</comment>
<dbReference type="NCBIfam" id="TIGR01726">
    <property type="entry name" value="HEQRo_perm_3TM"/>
    <property type="match status" value="1"/>
</dbReference>
<evidence type="ECO:0000256" key="11">
    <source>
        <dbReference type="RuleBase" id="RU363032"/>
    </source>
</evidence>
<dbReference type="InterPro" id="IPR027417">
    <property type="entry name" value="P-loop_NTPase"/>
</dbReference>
<feature type="transmembrane region" description="Helical" evidence="11">
    <location>
        <begin position="97"/>
        <end position="114"/>
    </location>
</feature>
<feature type="domain" description="ABC transporter" evidence="12">
    <location>
        <begin position="277"/>
        <end position="521"/>
    </location>
</feature>
<dbReference type="InterPro" id="IPR003439">
    <property type="entry name" value="ABC_transporter-like_ATP-bd"/>
</dbReference>
<dbReference type="Pfam" id="PF00005">
    <property type="entry name" value="ABC_tran"/>
    <property type="match status" value="1"/>
</dbReference>
<sequence>MQFDWSYAIGLFADGGVWRAAAATLLLATVSWVLAGILGLGVALVKQSGFRVSSRTGGVYVWFFRGVPLLLLIIFIYNAVPQAIPASRGFLSNPFNAGLVALTLSGSAYMAEVFRSGLKAVGPEQRDAGRALGFGSRALQRFVIVPQAFRIAIPGLGNEYVSNLKNTSLVSVISFVELTLAGQRIYSLNFRILETLTVIGIVYLAMVTLFSTLQNQLEARLDVWRPRKSRRARAAAEAPVAPVAPAAAEAGRAGAETAPATVPAPRPAAPPLGPVVLEARQVSKNLGGREILRKVDFAVRRGEVCVLIGPSGSGKSTLLRCLNRLLTIDAGTVLLDDEPFGYRAGATGPRPEPERRVADQRRRVGMVFQRFELFPHYTVLDNVTLAPRHFGSVSRAQAREYGLRLLAKVGMETHADKYPHQLSGGQQQRVAIARTLALEPEVILFDEPTSALDPELVNEVLNVIAALAAEGMTMIIVSHEMGFARRVAHRVVFMDEGSILEEGSPQQMFTAPTHSRTRQFLAAISHGD</sequence>
<evidence type="ECO:0000259" key="13">
    <source>
        <dbReference type="PROSITE" id="PS50928"/>
    </source>
</evidence>
<accession>A0A931DFS0</accession>
<dbReference type="SMART" id="SM00382">
    <property type="entry name" value="AAA"/>
    <property type="match status" value="1"/>
</dbReference>
<evidence type="ECO:0000256" key="9">
    <source>
        <dbReference type="ARBA" id="ARBA00022989"/>
    </source>
</evidence>
<dbReference type="Proteomes" id="UP000614047">
    <property type="component" value="Unassembled WGS sequence"/>
</dbReference>
<dbReference type="Gene3D" id="3.40.50.300">
    <property type="entry name" value="P-loop containing nucleotide triphosphate hydrolases"/>
    <property type="match status" value="1"/>
</dbReference>
<dbReference type="Pfam" id="PF00528">
    <property type="entry name" value="BPD_transp_1"/>
    <property type="match status" value="1"/>
</dbReference>
<dbReference type="PANTHER" id="PTHR43166">
    <property type="entry name" value="AMINO ACID IMPORT ATP-BINDING PROTEIN"/>
    <property type="match status" value="1"/>
</dbReference>
<dbReference type="PROSITE" id="PS00211">
    <property type="entry name" value="ABC_TRANSPORTER_1"/>
    <property type="match status" value="1"/>
</dbReference>
<dbReference type="SUPFAM" id="SSF161098">
    <property type="entry name" value="MetI-like"/>
    <property type="match status" value="1"/>
</dbReference>
<evidence type="ECO:0000256" key="7">
    <source>
        <dbReference type="ARBA" id="ARBA00022741"/>
    </source>
</evidence>
<evidence type="ECO:0000256" key="3">
    <source>
        <dbReference type="ARBA" id="ARBA00005417"/>
    </source>
</evidence>
<evidence type="ECO:0000256" key="10">
    <source>
        <dbReference type="ARBA" id="ARBA00023136"/>
    </source>
</evidence>
<feature type="domain" description="ABC transmembrane type-1" evidence="13">
    <location>
        <begin position="21"/>
        <end position="214"/>
    </location>
</feature>
<dbReference type="EMBL" id="JADOUA010000001">
    <property type="protein sequence ID" value="MBG6089275.1"/>
    <property type="molecule type" value="Genomic_DNA"/>
</dbReference>
<dbReference type="SUPFAM" id="SSF52540">
    <property type="entry name" value="P-loop containing nucleoside triphosphate hydrolases"/>
    <property type="match status" value="1"/>
</dbReference>
<reference evidence="14" key="1">
    <citation type="submission" date="2020-11" db="EMBL/GenBank/DDBJ databases">
        <title>Sequencing the genomes of 1000 actinobacteria strains.</title>
        <authorList>
            <person name="Klenk H.-P."/>
        </authorList>
    </citation>
    <scope>NUCLEOTIDE SEQUENCE</scope>
    <source>
        <strain evidence="14">DSM 43175</strain>
    </source>
</reference>
<dbReference type="GO" id="GO:0043190">
    <property type="term" value="C:ATP-binding cassette (ABC) transporter complex"/>
    <property type="evidence" value="ECO:0007669"/>
    <property type="project" value="InterPro"/>
</dbReference>
<dbReference type="RefSeq" id="WP_197011903.1">
    <property type="nucleotide sequence ID" value="NZ_BAABES010000004.1"/>
</dbReference>
<keyword evidence="10 11" id="KW-0472">Membrane</keyword>
<evidence type="ECO:0000259" key="12">
    <source>
        <dbReference type="PROSITE" id="PS50893"/>
    </source>
</evidence>
<evidence type="ECO:0000313" key="15">
    <source>
        <dbReference type="Proteomes" id="UP000614047"/>
    </source>
</evidence>
<keyword evidence="9 11" id="KW-1133">Transmembrane helix</keyword>
<dbReference type="InterPro" id="IPR035906">
    <property type="entry name" value="MetI-like_sf"/>
</dbReference>
<keyword evidence="15" id="KW-1185">Reference proteome</keyword>
<evidence type="ECO:0000256" key="2">
    <source>
        <dbReference type="ARBA" id="ARBA00004651"/>
    </source>
</evidence>
<dbReference type="PANTHER" id="PTHR43166:SF9">
    <property type="entry name" value="GLUTAMATE_ASPARTATE IMPORT ATP-BINDING PROTEIN GLTL"/>
    <property type="match status" value="1"/>
</dbReference>
<dbReference type="GO" id="GO:0022857">
    <property type="term" value="F:transmembrane transporter activity"/>
    <property type="evidence" value="ECO:0007669"/>
    <property type="project" value="InterPro"/>
</dbReference>
<gene>
    <name evidence="14" type="ORF">IW256_003388</name>
</gene>
<organism evidence="14 15">
    <name type="scientific">Actinomadura viridis</name>
    <dbReference type="NCBI Taxonomy" id="58110"/>
    <lineage>
        <taxon>Bacteria</taxon>
        <taxon>Bacillati</taxon>
        <taxon>Actinomycetota</taxon>
        <taxon>Actinomycetes</taxon>
        <taxon>Streptosporangiales</taxon>
        <taxon>Thermomonosporaceae</taxon>
        <taxon>Actinomadura</taxon>
    </lineage>
</organism>
<name>A0A931DFS0_9ACTN</name>
<dbReference type="InterPro" id="IPR017871">
    <property type="entry name" value="ABC_transporter-like_CS"/>
</dbReference>
<protein>
    <submittedName>
        <fullName evidence="14">Polar amino acid transport system permease protein</fullName>
    </submittedName>
</protein>
<keyword evidence="4 11" id="KW-0813">Transport</keyword>
<feature type="transmembrane region" description="Helical" evidence="11">
    <location>
        <begin position="192"/>
        <end position="213"/>
    </location>
</feature>
<dbReference type="AlphaFoldDB" id="A0A931DFS0"/>
<dbReference type="Gene3D" id="1.10.3720.10">
    <property type="entry name" value="MetI-like"/>
    <property type="match status" value="1"/>
</dbReference>
<keyword evidence="7" id="KW-0547">Nucleotide-binding</keyword>
<comment type="subcellular location">
    <subcellularLocation>
        <location evidence="2 11">Cell membrane</location>
        <topology evidence="2 11">Multi-pass membrane protein</topology>
    </subcellularLocation>
    <subcellularLocation>
        <location evidence="1">Cell membrane</location>
        <topology evidence="1">Peripheral membrane protein</topology>
    </subcellularLocation>
</comment>
<dbReference type="CDD" id="cd06261">
    <property type="entry name" value="TM_PBP2"/>
    <property type="match status" value="1"/>
</dbReference>
<comment type="caution">
    <text evidence="14">The sequence shown here is derived from an EMBL/GenBank/DDBJ whole genome shotgun (WGS) entry which is preliminary data.</text>
</comment>
<dbReference type="InterPro" id="IPR010065">
    <property type="entry name" value="AA_ABC_transptr_permease_3TM"/>
</dbReference>
<evidence type="ECO:0000313" key="14">
    <source>
        <dbReference type="EMBL" id="MBG6089275.1"/>
    </source>
</evidence>
<dbReference type="InterPro" id="IPR050086">
    <property type="entry name" value="MetN_ABC_transporter-like"/>
</dbReference>
<dbReference type="InterPro" id="IPR003593">
    <property type="entry name" value="AAA+_ATPase"/>
</dbReference>
<keyword evidence="8" id="KW-0067">ATP-binding</keyword>
<evidence type="ECO:0000256" key="5">
    <source>
        <dbReference type="ARBA" id="ARBA00022475"/>
    </source>
</evidence>
<keyword evidence="6 11" id="KW-0812">Transmembrane</keyword>
<evidence type="ECO:0000256" key="1">
    <source>
        <dbReference type="ARBA" id="ARBA00004202"/>
    </source>
</evidence>
<proteinExistence type="inferred from homology"/>
<feature type="transmembrane region" description="Helical" evidence="11">
    <location>
        <begin position="20"/>
        <end position="45"/>
    </location>
</feature>